<evidence type="ECO:0000313" key="2">
    <source>
        <dbReference type="EMBL" id="CAE0726235.1"/>
    </source>
</evidence>
<dbReference type="AlphaFoldDB" id="A0A7S4AT99"/>
<organism evidence="2">
    <name type="scientific">Pseudo-nitzschia australis</name>
    <dbReference type="NCBI Taxonomy" id="44445"/>
    <lineage>
        <taxon>Eukaryota</taxon>
        <taxon>Sar</taxon>
        <taxon>Stramenopiles</taxon>
        <taxon>Ochrophyta</taxon>
        <taxon>Bacillariophyta</taxon>
        <taxon>Bacillariophyceae</taxon>
        <taxon>Bacillariophycidae</taxon>
        <taxon>Bacillariales</taxon>
        <taxon>Bacillariaceae</taxon>
        <taxon>Pseudo-nitzschia</taxon>
    </lineage>
</organism>
<protein>
    <submittedName>
        <fullName evidence="2">Uncharacterized protein</fullName>
    </submittedName>
</protein>
<evidence type="ECO:0000256" key="1">
    <source>
        <dbReference type="SAM" id="MobiDB-lite"/>
    </source>
</evidence>
<feature type="region of interest" description="Disordered" evidence="1">
    <location>
        <begin position="563"/>
        <end position="600"/>
    </location>
</feature>
<dbReference type="EMBL" id="HBIX01028133">
    <property type="protein sequence ID" value="CAE0726235.1"/>
    <property type="molecule type" value="Transcribed_RNA"/>
</dbReference>
<feature type="region of interest" description="Disordered" evidence="1">
    <location>
        <begin position="384"/>
        <end position="405"/>
    </location>
</feature>
<gene>
    <name evidence="2" type="ORF">PAUS00366_LOCUS18992</name>
</gene>
<feature type="compositionally biased region" description="Low complexity" evidence="1">
    <location>
        <begin position="13"/>
        <end position="34"/>
    </location>
</feature>
<proteinExistence type="predicted"/>
<accession>A0A7S4AT99</accession>
<feature type="compositionally biased region" description="Basic residues" evidence="1">
    <location>
        <begin position="565"/>
        <end position="576"/>
    </location>
</feature>
<feature type="region of interest" description="Disordered" evidence="1">
    <location>
        <begin position="644"/>
        <end position="663"/>
    </location>
</feature>
<reference evidence="2" key="1">
    <citation type="submission" date="2021-01" db="EMBL/GenBank/DDBJ databases">
        <authorList>
            <person name="Corre E."/>
            <person name="Pelletier E."/>
            <person name="Niang G."/>
            <person name="Scheremetjew M."/>
            <person name="Finn R."/>
            <person name="Kale V."/>
            <person name="Holt S."/>
            <person name="Cochrane G."/>
            <person name="Meng A."/>
            <person name="Brown T."/>
            <person name="Cohen L."/>
        </authorList>
    </citation>
    <scope>NUCLEOTIDE SEQUENCE</scope>
    <source>
        <strain evidence="2">10249 10 AB</strain>
    </source>
</reference>
<feature type="compositionally biased region" description="Polar residues" evidence="1">
    <location>
        <begin position="1"/>
        <end position="12"/>
    </location>
</feature>
<feature type="region of interest" description="Disordered" evidence="1">
    <location>
        <begin position="920"/>
        <end position="944"/>
    </location>
</feature>
<name>A0A7S4AT99_9STRA</name>
<feature type="compositionally biased region" description="Basic and acidic residues" evidence="1">
    <location>
        <begin position="39"/>
        <end position="49"/>
    </location>
</feature>
<feature type="compositionally biased region" description="Polar residues" evidence="1">
    <location>
        <begin position="128"/>
        <end position="141"/>
    </location>
</feature>
<feature type="region of interest" description="Disordered" evidence="1">
    <location>
        <begin position="98"/>
        <end position="144"/>
    </location>
</feature>
<feature type="region of interest" description="Disordered" evidence="1">
    <location>
        <begin position="1"/>
        <end position="49"/>
    </location>
</feature>
<feature type="compositionally biased region" description="Polar residues" evidence="1">
    <location>
        <begin position="647"/>
        <end position="656"/>
    </location>
</feature>
<sequence length="1250" mass="137362">MEESFDQLTVKPSMSGSTASASESVLSSSPSSSSNYYQRRFDGTKRRTELLEKLVRTNTPNKKTATKQHAFAEINDTNTTSNNISESKDALPVAPEFRISQPPSEDFSDKPLSPPKLKNGPTFKVGINETTIPDTSFSTPDRQGLRRRKPLHLQMEMAEQDQCESLEKQQPQTGEQPQVRYYQIVYRGVVALLSDDPNGDEKINSNNYINRKTGAYLGYGEIIASGSEKFIEDTTARPQRRTYSTRLGSAVDSPILTKIWDSKNHEEHQQQLLYHSPPRSLVSGACSTVSSFTHHTTNSTVVSNSIKMRKVIRVDRVLTGGYAFDANEQENSTTASAASLSSFSVNVKASDMTPKRGNIQPSPGVVIPTLNSSLLPISDNGSLPISCDTENDTDDQNRNENKNSKHGYIFSEQANIEIAVPIPLDVVPKCESRNFLYRVISSTPLTILTGPSIDAPKTKAILIPGTIHEVCLRVTIPQKGKQPNTNDSITSTFLRLTRRRGWVVNGKRISRKGGFDDGNDSDSSWVPLMKEISNEEADECGVSIISRGTSRSATSLLATPISAASRRHRPPRRKVGGRMDVIDSTPLPRHVVGPSLQNGNDTSALTDTSANMSMNMNNSQTHVDPRSLMSPSSNISLLSDDTSSIDPTGTNRSQGGAFSPDRSIARSTVSTSLVPSFFLMRVNAPRGLKILDAPHFQVNNLIHGGHAISSGNSHDGFSTSTAPTKDSYGISAGGGNQSIFQTMAGHHTTTMTSKTSNPAVFDSITKARRLPRGSVFEATKRLEASNACCQGAGLIKLSDNSGWAIVPRQNELNEQYRGYSGALAHTREGEATRAFEEVGNSLGNRSQDTIFLRVISRGGITVSLPPIPISESDIDTSPTSSATGSSILSAGGHPMLNVGVSSDSDVASSVGSAFLDSMFRTPRKKEKQPESINENKTEHQHLHNRPPIGERHVVSTIVPCGTCVEVDRWLDPTDTEQHLFKNESARIRGGQGWIPRFVNGKPVVETIMPPEFRFGSMWFRVCDQKGIKVRLGPSKRASSIKSDDGVYFRFECGEFLRASEVVTFFKHDSKYECFAKLYRNRHVRLHSGELRPLSSLTSQAEWVQVFGERDRFLEECKAEPRIERHRQGWRYNVVLDARVTVRKGPSFHAEIDGAVLLGGESVLVNERVTGPADAITWLRLKDGHGWVHNIGQKGESLMIAHSLRHRKPSVGRPLKAGRTEEEDIAYNTIIARLFHNNVPGDSPPRSAQHR</sequence>
<feature type="compositionally biased region" description="Basic and acidic residues" evidence="1">
    <location>
        <begin position="927"/>
        <end position="941"/>
    </location>
</feature>